<organism evidence="6 7">
    <name type="scientific">Tsukamurella strandjordii</name>
    <dbReference type="NCBI Taxonomy" id="147577"/>
    <lineage>
        <taxon>Bacteria</taxon>
        <taxon>Bacillati</taxon>
        <taxon>Actinomycetota</taxon>
        <taxon>Actinomycetes</taxon>
        <taxon>Mycobacteriales</taxon>
        <taxon>Tsukamurellaceae</taxon>
        <taxon>Tsukamurella</taxon>
    </lineage>
</organism>
<keyword evidence="2" id="KW-0238">DNA-binding</keyword>
<protein>
    <submittedName>
        <fullName evidence="6">Substrate-binding domain-containing protein</fullName>
    </submittedName>
</protein>
<evidence type="ECO:0000256" key="1">
    <source>
        <dbReference type="ARBA" id="ARBA00023015"/>
    </source>
</evidence>
<feature type="compositionally biased region" description="Basic residues" evidence="4">
    <location>
        <begin position="1"/>
        <end position="31"/>
    </location>
</feature>
<dbReference type="EMBL" id="JAUTIX010000004">
    <property type="protein sequence ID" value="MDP0398666.1"/>
    <property type="molecule type" value="Genomic_DNA"/>
</dbReference>
<sequence length="158" mass="17107">MRRGRGGRRPPRGLRRRGRATRREPRRGRPGRSRDRRCGVRRRADDLRRRPPRVTAIFAANDVLAVGVLGAAGAAGRTVPGDLSVIGYDDTSLAATRLISLTTVDDRSFDVGERAGGLLRARMGDDDAFAPLGAGPVRTTLPARVVTRSTTARPRSSD</sequence>
<proteinExistence type="predicted"/>
<keyword evidence="3" id="KW-0804">Transcription</keyword>
<keyword evidence="1" id="KW-0805">Transcription regulation</keyword>
<reference evidence="6" key="1">
    <citation type="submission" date="2023-08" db="EMBL/GenBank/DDBJ databases">
        <title>The draft genome of Tsukamurella strandjordii strain 050030.</title>
        <authorList>
            <person name="Zhao F."/>
            <person name="Feng Y."/>
            <person name="Zong Z."/>
        </authorList>
    </citation>
    <scope>NUCLEOTIDE SEQUENCE</scope>
    <source>
        <strain evidence="6">050030</strain>
    </source>
</reference>
<dbReference type="Gene3D" id="3.40.50.2300">
    <property type="match status" value="2"/>
</dbReference>
<evidence type="ECO:0000256" key="3">
    <source>
        <dbReference type="ARBA" id="ARBA00023163"/>
    </source>
</evidence>
<feature type="domain" description="Transcriptional regulator LacI/GalR-like sensor" evidence="5">
    <location>
        <begin position="31"/>
        <end position="151"/>
    </location>
</feature>
<evidence type="ECO:0000256" key="4">
    <source>
        <dbReference type="SAM" id="MobiDB-lite"/>
    </source>
</evidence>
<dbReference type="AlphaFoldDB" id="A0AA90NHW9"/>
<dbReference type="InterPro" id="IPR028082">
    <property type="entry name" value="Peripla_BP_I"/>
</dbReference>
<keyword evidence="7" id="KW-1185">Reference proteome</keyword>
<evidence type="ECO:0000259" key="5">
    <source>
        <dbReference type="Pfam" id="PF13377"/>
    </source>
</evidence>
<dbReference type="Proteomes" id="UP001178281">
    <property type="component" value="Unassembled WGS sequence"/>
</dbReference>
<dbReference type="PANTHER" id="PTHR30146">
    <property type="entry name" value="LACI-RELATED TRANSCRIPTIONAL REPRESSOR"/>
    <property type="match status" value="1"/>
</dbReference>
<comment type="caution">
    <text evidence="6">The sequence shown here is derived from an EMBL/GenBank/DDBJ whole genome shotgun (WGS) entry which is preliminary data.</text>
</comment>
<gene>
    <name evidence="6" type="ORF">Q7X28_12085</name>
</gene>
<evidence type="ECO:0000313" key="6">
    <source>
        <dbReference type="EMBL" id="MDP0398666.1"/>
    </source>
</evidence>
<accession>A0AA90NHW9</accession>
<evidence type="ECO:0000256" key="2">
    <source>
        <dbReference type="ARBA" id="ARBA00023125"/>
    </source>
</evidence>
<dbReference type="Pfam" id="PF13377">
    <property type="entry name" value="Peripla_BP_3"/>
    <property type="match status" value="1"/>
</dbReference>
<dbReference type="GO" id="GO:0003700">
    <property type="term" value="F:DNA-binding transcription factor activity"/>
    <property type="evidence" value="ECO:0007669"/>
    <property type="project" value="TreeGrafter"/>
</dbReference>
<dbReference type="GO" id="GO:0000976">
    <property type="term" value="F:transcription cis-regulatory region binding"/>
    <property type="evidence" value="ECO:0007669"/>
    <property type="project" value="TreeGrafter"/>
</dbReference>
<feature type="region of interest" description="Disordered" evidence="4">
    <location>
        <begin position="1"/>
        <end position="47"/>
    </location>
</feature>
<feature type="compositionally biased region" description="Basic and acidic residues" evidence="4">
    <location>
        <begin position="32"/>
        <end position="47"/>
    </location>
</feature>
<name>A0AA90NHW9_9ACTN</name>
<dbReference type="SUPFAM" id="SSF53822">
    <property type="entry name" value="Periplasmic binding protein-like I"/>
    <property type="match status" value="1"/>
</dbReference>
<dbReference type="RefSeq" id="WP_305111487.1">
    <property type="nucleotide sequence ID" value="NZ_JAUTIX010000004.1"/>
</dbReference>
<dbReference type="PANTHER" id="PTHR30146:SF109">
    <property type="entry name" value="HTH-TYPE TRANSCRIPTIONAL REGULATOR GALS"/>
    <property type="match status" value="1"/>
</dbReference>
<dbReference type="InterPro" id="IPR046335">
    <property type="entry name" value="LacI/GalR-like_sensor"/>
</dbReference>
<evidence type="ECO:0000313" key="7">
    <source>
        <dbReference type="Proteomes" id="UP001178281"/>
    </source>
</evidence>